<dbReference type="RefSeq" id="WP_207599075.1">
    <property type="nucleotide sequence ID" value="NZ_JAFNJU010000003.1"/>
</dbReference>
<reference evidence="10" key="1">
    <citation type="submission" date="2021-03" db="EMBL/GenBank/DDBJ databases">
        <title>Proteiniclasticum marinus sp. nov., isolated from tidal flat sediment.</title>
        <authorList>
            <person name="Namirimu T."/>
            <person name="Yang J.-A."/>
            <person name="Yang S.-H."/>
            <person name="Kim Y.-J."/>
            <person name="Kwon K.K."/>
        </authorList>
    </citation>
    <scope>NUCLEOTIDE SEQUENCE</scope>
    <source>
        <strain evidence="10">SCR006</strain>
    </source>
</reference>
<evidence type="ECO:0000256" key="8">
    <source>
        <dbReference type="ARBA" id="ARBA00022801"/>
    </source>
</evidence>
<keyword evidence="5 10" id="KW-0031">Aminopeptidase</keyword>
<dbReference type="InterPro" id="IPR035097">
    <property type="entry name" value="M29_N-terminal"/>
</dbReference>
<evidence type="ECO:0000256" key="5">
    <source>
        <dbReference type="ARBA" id="ARBA00022438"/>
    </source>
</evidence>
<organism evidence="10 11">
    <name type="scientific">Proteiniclasticum aestuarii</name>
    <dbReference type="NCBI Taxonomy" id="2817862"/>
    <lineage>
        <taxon>Bacteria</taxon>
        <taxon>Bacillati</taxon>
        <taxon>Bacillota</taxon>
        <taxon>Clostridia</taxon>
        <taxon>Eubacteriales</taxon>
        <taxon>Clostridiaceae</taxon>
        <taxon>Proteiniclasticum</taxon>
    </lineage>
</organism>
<keyword evidence="9" id="KW-0482">Metalloprotease</keyword>
<dbReference type="Proteomes" id="UP000664218">
    <property type="component" value="Unassembled WGS sequence"/>
</dbReference>
<dbReference type="EMBL" id="JAFNJU010000003">
    <property type="protein sequence ID" value="MBO1264574.1"/>
    <property type="molecule type" value="Genomic_DNA"/>
</dbReference>
<evidence type="ECO:0000256" key="4">
    <source>
        <dbReference type="ARBA" id="ARBA00008236"/>
    </source>
</evidence>
<evidence type="ECO:0000313" key="10">
    <source>
        <dbReference type="EMBL" id="MBO1264574.1"/>
    </source>
</evidence>
<dbReference type="Pfam" id="PF02073">
    <property type="entry name" value="Peptidase_M29"/>
    <property type="match status" value="1"/>
</dbReference>
<comment type="cofactor">
    <cofactor evidence="2">
        <name>Mg(2+)</name>
        <dbReference type="ChEBI" id="CHEBI:18420"/>
    </cofactor>
</comment>
<evidence type="ECO:0000256" key="2">
    <source>
        <dbReference type="ARBA" id="ARBA00001946"/>
    </source>
</evidence>
<comment type="cofactor">
    <cofactor evidence="1">
        <name>Co(2+)</name>
        <dbReference type="ChEBI" id="CHEBI:48828"/>
    </cofactor>
</comment>
<dbReference type="PRINTS" id="PR00919">
    <property type="entry name" value="THERMOPTASE"/>
</dbReference>
<comment type="caution">
    <text evidence="10">The sequence shown here is derived from an EMBL/GenBank/DDBJ whole genome shotgun (WGS) entry which is preliminary data.</text>
</comment>
<evidence type="ECO:0000256" key="1">
    <source>
        <dbReference type="ARBA" id="ARBA00001941"/>
    </source>
</evidence>
<dbReference type="PANTHER" id="PTHR34448">
    <property type="entry name" value="AMINOPEPTIDASE"/>
    <property type="match status" value="1"/>
</dbReference>
<accession>A0A939H8P9</accession>
<keyword evidence="11" id="KW-1185">Reference proteome</keyword>
<keyword evidence="8" id="KW-0378">Hydrolase</keyword>
<evidence type="ECO:0000256" key="6">
    <source>
        <dbReference type="ARBA" id="ARBA00022670"/>
    </source>
</evidence>
<proteinExistence type="inferred from homology"/>
<gene>
    <name evidence="10" type="ORF">J3A84_05915</name>
</gene>
<dbReference type="PANTHER" id="PTHR34448:SF1">
    <property type="entry name" value="BLL6088 PROTEIN"/>
    <property type="match status" value="1"/>
</dbReference>
<evidence type="ECO:0000256" key="7">
    <source>
        <dbReference type="ARBA" id="ARBA00022723"/>
    </source>
</evidence>
<name>A0A939H8P9_9CLOT</name>
<dbReference type="GO" id="GO:0006508">
    <property type="term" value="P:proteolysis"/>
    <property type="evidence" value="ECO:0007669"/>
    <property type="project" value="UniProtKB-KW"/>
</dbReference>
<sequence length="379" mass="42452">MRDERLEKLAKLLVAYSTEVKPGDFVYIRADEVATPWAKAVAREAVKAGGHVEVVLTSDEISEVILKESTPEQLKQGNLINETLLERADVWLTAWGSRNVKYATNIDPEKVKNSSIGAKKWRKFYSERTGDGSLRWCGTQFPAMGDAQEAGMSLEEYEDFVYGAGLLNKEDPVAEWKRISREQERWISYLNTKKIIRIVSGETDVTAEVEGRTWVNCDGKANFPDGEIFTSPIEDGVNGHVHFEIPLIYAGKEIEGIRVKIEKGRVVEASAEKGEALLTTILDTDEGARTFGELAIGTNYGIKSSTKNILFDEKIGGTFHMAIGDSFPEAGGQNRSVIHWDMIGELRKEGKIYADGELFHENGHFIPEVLERFEEQMKK</sequence>
<dbReference type="GO" id="GO:0008237">
    <property type="term" value="F:metallopeptidase activity"/>
    <property type="evidence" value="ECO:0007669"/>
    <property type="project" value="UniProtKB-KW"/>
</dbReference>
<evidence type="ECO:0000313" key="11">
    <source>
        <dbReference type="Proteomes" id="UP000664218"/>
    </source>
</evidence>
<dbReference type="GO" id="GO:0046872">
    <property type="term" value="F:metal ion binding"/>
    <property type="evidence" value="ECO:0007669"/>
    <property type="project" value="UniProtKB-KW"/>
</dbReference>
<comment type="cofactor">
    <cofactor evidence="3">
        <name>Zn(2+)</name>
        <dbReference type="ChEBI" id="CHEBI:29105"/>
    </cofactor>
</comment>
<dbReference type="InterPro" id="IPR052170">
    <property type="entry name" value="M29_Exopeptidase"/>
</dbReference>
<keyword evidence="6" id="KW-0645">Protease</keyword>
<dbReference type="GO" id="GO:0004177">
    <property type="term" value="F:aminopeptidase activity"/>
    <property type="evidence" value="ECO:0007669"/>
    <property type="project" value="UniProtKB-KW"/>
</dbReference>
<dbReference type="InterPro" id="IPR000787">
    <property type="entry name" value="Peptidase_M29"/>
</dbReference>
<dbReference type="SUPFAM" id="SSF144052">
    <property type="entry name" value="Thermophilic metalloprotease-like"/>
    <property type="match status" value="1"/>
</dbReference>
<keyword evidence="7" id="KW-0479">Metal-binding</keyword>
<comment type="similarity">
    <text evidence="4">Belongs to the peptidase M29 family.</text>
</comment>
<dbReference type="AlphaFoldDB" id="A0A939H8P9"/>
<evidence type="ECO:0000256" key="9">
    <source>
        <dbReference type="ARBA" id="ARBA00023049"/>
    </source>
</evidence>
<dbReference type="Gene3D" id="3.40.1830.10">
    <property type="entry name" value="Thermophilic metalloprotease (M29)"/>
    <property type="match status" value="1"/>
</dbReference>
<protein>
    <submittedName>
        <fullName evidence="10">Aminopeptidase</fullName>
    </submittedName>
</protein>
<evidence type="ECO:0000256" key="3">
    <source>
        <dbReference type="ARBA" id="ARBA00001947"/>
    </source>
</evidence>